<dbReference type="PANTHER" id="PTHR33488:SF2">
    <property type="entry name" value="EARLY ENDOSOME ANTIGEN 1-LIKE"/>
    <property type="match status" value="1"/>
</dbReference>
<sequence length="411" mass="45539">MKVCNQTLNSFQENRNGLEIIQLACEGIVDHVTVMGEGSARAQHFPQHLNSIKSCAQQCKVNADCVVKELSGLTDLVSELLETCGASQSSSQDKLNEIRKILKENEESNDLIEKNMRDLDAEWTEVSQNREKLRNELGDVQSSAFIDELCLEGAKMLLPKVIGLLSSPGNLLTELPNGLIFLCQLAGDLINKKSPEQSIEILGKVREKAAEKIQEVQRKLEESNRTYNEKVEQMKRLGSDSETLLGKVKESQTQESKVSTSLQMLTEGLGALGSLKTNWSAMISLIRTIAFITEDCQKVFDQFGAVEQGGPVIVATSQNQVSQAVTIISTIAAMTKTYVEIYDEYLRRPLQDMRPLLAGRGSSKLKFEQMQKKCLAATKALNHKVSENQEDLNKKAAEAIGKLSALHEPRK</sequence>
<dbReference type="OrthoDB" id="9940052at2759"/>
<proteinExistence type="predicted"/>
<keyword evidence="3" id="KW-1185">Reference proteome</keyword>
<evidence type="ECO:0000313" key="2">
    <source>
        <dbReference type="EMBL" id="GCB80123.1"/>
    </source>
</evidence>
<dbReference type="Proteomes" id="UP000288216">
    <property type="component" value="Unassembled WGS sequence"/>
</dbReference>
<evidence type="ECO:0000256" key="1">
    <source>
        <dbReference type="SAM" id="Coils"/>
    </source>
</evidence>
<protein>
    <submittedName>
        <fullName evidence="2">Uncharacterized protein</fullName>
    </submittedName>
</protein>
<dbReference type="OMA" id="AFITEDC"/>
<dbReference type="AlphaFoldDB" id="A0A401Q475"/>
<keyword evidence="1" id="KW-0175">Coiled coil</keyword>
<reference evidence="2 3" key="1">
    <citation type="journal article" date="2018" name="Nat. Ecol. Evol.">
        <title>Shark genomes provide insights into elasmobranch evolution and the origin of vertebrates.</title>
        <authorList>
            <person name="Hara Y"/>
            <person name="Yamaguchi K"/>
            <person name="Onimaru K"/>
            <person name="Kadota M"/>
            <person name="Koyanagi M"/>
            <person name="Keeley SD"/>
            <person name="Tatsumi K"/>
            <person name="Tanaka K"/>
            <person name="Motone F"/>
            <person name="Kageyama Y"/>
            <person name="Nozu R"/>
            <person name="Adachi N"/>
            <person name="Nishimura O"/>
            <person name="Nakagawa R"/>
            <person name="Tanegashima C"/>
            <person name="Kiyatake I"/>
            <person name="Matsumoto R"/>
            <person name="Murakumo K"/>
            <person name="Nishida K"/>
            <person name="Terakita A"/>
            <person name="Kuratani S"/>
            <person name="Sato K"/>
            <person name="Hyodo S Kuraku.S."/>
        </authorList>
    </citation>
    <scope>NUCLEOTIDE SEQUENCE [LARGE SCALE GENOMIC DNA]</scope>
</reference>
<gene>
    <name evidence="2" type="ORF">scyTo_0018877</name>
</gene>
<comment type="caution">
    <text evidence="2">The sequence shown here is derived from an EMBL/GenBank/DDBJ whole genome shotgun (WGS) entry which is preliminary data.</text>
</comment>
<name>A0A401Q475_SCYTO</name>
<feature type="coiled-coil region" evidence="1">
    <location>
        <begin position="95"/>
        <end position="136"/>
    </location>
</feature>
<dbReference type="EMBL" id="BFAA01013551">
    <property type="protein sequence ID" value="GCB80123.1"/>
    <property type="molecule type" value="Genomic_DNA"/>
</dbReference>
<organism evidence="2 3">
    <name type="scientific">Scyliorhinus torazame</name>
    <name type="common">Cloudy catshark</name>
    <name type="synonym">Catulus torazame</name>
    <dbReference type="NCBI Taxonomy" id="75743"/>
    <lineage>
        <taxon>Eukaryota</taxon>
        <taxon>Metazoa</taxon>
        <taxon>Chordata</taxon>
        <taxon>Craniata</taxon>
        <taxon>Vertebrata</taxon>
        <taxon>Chondrichthyes</taxon>
        <taxon>Elasmobranchii</taxon>
        <taxon>Galeomorphii</taxon>
        <taxon>Galeoidea</taxon>
        <taxon>Carcharhiniformes</taxon>
        <taxon>Scyliorhinidae</taxon>
        <taxon>Scyliorhinus</taxon>
    </lineage>
</organism>
<evidence type="ECO:0000313" key="3">
    <source>
        <dbReference type="Proteomes" id="UP000288216"/>
    </source>
</evidence>
<feature type="coiled-coil region" evidence="1">
    <location>
        <begin position="199"/>
        <end position="237"/>
    </location>
</feature>
<dbReference type="PANTHER" id="PTHR33488">
    <property type="entry name" value="ZGC:162509"/>
    <property type="match status" value="1"/>
</dbReference>
<accession>A0A401Q475</accession>